<feature type="region of interest" description="Disordered" evidence="13">
    <location>
        <begin position="94"/>
        <end position="119"/>
    </location>
</feature>
<evidence type="ECO:0000259" key="16">
    <source>
        <dbReference type="PROSITE" id="PS51758"/>
    </source>
</evidence>
<dbReference type="Pfam" id="PF07766">
    <property type="entry name" value="LETM1_RBD"/>
    <property type="match status" value="1"/>
</dbReference>
<dbReference type="WBParaSite" id="maker-uti_cns_0002175-snap-gene-0.3-mRNA-1">
    <property type="protein sequence ID" value="maker-uti_cns_0002175-snap-gene-0.3-mRNA-1"/>
    <property type="gene ID" value="maker-uti_cns_0002175-snap-gene-0.3"/>
</dbReference>
<evidence type="ECO:0000256" key="4">
    <source>
        <dbReference type="ARBA" id="ARBA00022449"/>
    </source>
</evidence>
<evidence type="ECO:0000256" key="2">
    <source>
        <dbReference type="ARBA" id="ARBA00009584"/>
    </source>
</evidence>
<feature type="compositionally biased region" description="Basic and acidic residues" evidence="13">
    <location>
        <begin position="97"/>
        <end position="111"/>
    </location>
</feature>
<evidence type="ECO:0000256" key="3">
    <source>
        <dbReference type="ARBA" id="ARBA00020557"/>
    </source>
</evidence>
<keyword evidence="12" id="KW-0175">Coiled coil</keyword>
<name>A0A1I8GKJ2_9PLAT</name>
<dbReference type="PANTHER" id="PTHR14009:SF1">
    <property type="entry name" value="MITOCHONDRIAL PROTON_CALCIUM EXCHANGER PROTEIN"/>
    <property type="match status" value="1"/>
</dbReference>
<evidence type="ECO:0000256" key="12">
    <source>
        <dbReference type="SAM" id="Coils"/>
    </source>
</evidence>
<dbReference type="InterPro" id="IPR044202">
    <property type="entry name" value="LETM1/MDM38-like"/>
</dbReference>
<keyword evidence="8 11" id="KW-0496">Mitochondrion</keyword>
<feature type="transmembrane region" description="Helical" evidence="14">
    <location>
        <begin position="174"/>
        <end position="197"/>
    </location>
</feature>
<dbReference type="PROSITE" id="PS50222">
    <property type="entry name" value="EF_HAND_2"/>
    <property type="match status" value="1"/>
</dbReference>
<keyword evidence="17" id="KW-1185">Reference proteome</keyword>
<dbReference type="GO" id="GO:0043022">
    <property type="term" value="F:ribosome binding"/>
    <property type="evidence" value="ECO:0007669"/>
    <property type="project" value="InterPro"/>
</dbReference>
<keyword evidence="4" id="KW-0813">Transport</keyword>
<feature type="coiled-coil region" evidence="12">
    <location>
        <begin position="547"/>
        <end position="593"/>
    </location>
</feature>
<reference evidence="18" key="1">
    <citation type="submission" date="2016-11" db="UniProtKB">
        <authorList>
            <consortium name="WormBaseParasite"/>
        </authorList>
    </citation>
    <scope>IDENTIFICATION</scope>
</reference>
<dbReference type="PROSITE" id="PS51758">
    <property type="entry name" value="LETM1_RBD"/>
    <property type="match status" value="1"/>
</dbReference>
<accession>A0A1I8GKJ2</accession>
<evidence type="ECO:0000256" key="13">
    <source>
        <dbReference type="SAM" id="MobiDB-lite"/>
    </source>
</evidence>
<feature type="domain" description="Letm1 RBD" evidence="16">
    <location>
        <begin position="216"/>
        <end position="521"/>
    </location>
</feature>
<sequence length="681" mass="77388">MQHVLVSRAQQPALYLRWNYFRNSFLKQNRHCLSSNAAYKQLHLQHQQTHYSPLTLRLHNNNSLIRYTTIASSIITINNRNANCFLTIRCLSSTSPDSDKNKDSKSNEEKVPQVQQPKPSLPARIWHEIVHYWNGMRLLVLEIRIASRIGFKYMRGKPISRRERRHFVRTVADLFRMVPFLFFIVVPFMELLLPFYLKFMPFMLPSTFQEKDKEAEKLRVRLKAKLETAKFLQATLQEGFKTKDATDEVRKSLDDFRKFVEKCSTVGRYATTDELLRFSRLFADELTLDNLERPQLAAICKLLEVPAVGSKALIELQLEIRLRQLHADDQLIQSEGLDKLNVAELQAACRARGMRSLGMSEERLRQQLAQWLDLHLNSKVPTSLLLLSRSLHFPDSLDQEEMLRKTIAVLPQRAVASVEASSAGADNRTRLAALKSADADVTKEAAEMELAKTEEDRQRQAAVPLDGGSAQTDKSLGVFGSGELRQLESAISQVGGERLLQDQAVRDLKDAANSSTAESPAAAPTSKAEALLSKKLHLLVGEIDDMMGKVQIERQDLQRRINEELESEASDKLAEQLLSLNELQLALKRFQRNPDDNQWEKILPLLDEDNDGKIEIHHVTKVIEMLGSDNSRLSSSDLAKLLEALDKERLIMTTKDSATKTDGNSSNKSPKSQALFKWRSI</sequence>
<keyword evidence="7 14" id="KW-1133">Transmembrane helix</keyword>
<evidence type="ECO:0000256" key="6">
    <source>
        <dbReference type="ARBA" id="ARBA00022792"/>
    </source>
</evidence>
<evidence type="ECO:0000256" key="11">
    <source>
        <dbReference type="PROSITE-ProRule" id="PRU01094"/>
    </source>
</evidence>
<dbReference type="GO" id="GO:0030003">
    <property type="term" value="P:intracellular monoatomic cation homeostasis"/>
    <property type="evidence" value="ECO:0007669"/>
    <property type="project" value="TreeGrafter"/>
</dbReference>
<organism evidence="17 18">
    <name type="scientific">Macrostomum lignano</name>
    <dbReference type="NCBI Taxonomy" id="282301"/>
    <lineage>
        <taxon>Eukaryota</taxon>
        <taxon>Metazoa</taxon>
        <taxon>Spiralia</taxon>
        <taxon>Lophotrochozoa</taxon>
        <taxon>Platyhelminthes</taxon>
        <taxon>Rhabditophora</taxon>
        <taxon>Macrostomorpha</taxon>
        <taxon>Macrostomida</taxon>
        <taxon>Macrostomidae</taxon>
        <taxon>Macrostomum</taxon>
    </lineage>
</organism>
<feature type="region of interest" description="Disordered" evidence="13">
    <location>
        <begin position="655"/>
        <end position="681"/>
    </location>
</feature>
<protein>
    <recommendedName>
        <fullName evidence="3">Mitochondrial proton/calcium exchanger protein</fullName>
    </recommendedName>
    <alternativeName>
        <fullName evidence="10">Leucine zipper-EF-hand-containing transmembrane protein 1</fullName>
    </alternativeName>
</protein>
<evidence type="ECO:0000313" key="18">
    <source>
        <dbReference type="WBParaSite" id="maker-uti_cns_0002175-snap-gene-0.3-mRNA-1"/>
    </source>
</evidence>
<feature type="domain" description="EF-hand" evidence="15">
    <location>
        <begin position="594"/>
        <end position="629"/>
    </location>
</feature>
<evidence type="ECO:0000256" key="5">
    <source>
        <dbReference type="ARBA" id="ARBA00022692"/>
    </source>
</evidence>
<dbReference type="AlphaFoldDB" id="A0A1I8GKJ2"/>
<dbReference type="InterPro" id="IPR011992">
    <property type="entry name" value="EF-hand-dom_pair"/>
</dbReference>
<dbReference type="PANTHER" id="PTHR14009">
    <property type="entry name" value="LEUCINE ZIPPER-EF-HAND CONTAINING TRANSMEMBRANE PROTEIN"/>
    <property type="match status" value="1"/>
</dbReference>
<dbReference type="InterPro" id="IPR033122">
    <property type="entry name" value="LETM1-like_RBD"/>
</dbReference>
<dbReference type="Gene3D" id="1.10.238.10">
    <property type="entry name" value="EF-hand"/>
    <property type="match status" value="1"/>
</dbReference>
<dbReference type="GO" id="GO:0015297">
    <property type="term" value="F:antiporter activity"/>
    <property type="evidence" value="ECO:0007669"/>
    <property type="project" value="UniProtKB-KW"/>
</dbReference>
<evidence type="ECO:0000256" key="14">
    <source>
        <dbReference type="SAM" id="Phobius"/>
    </source>
</evidence>
<dbReference type="GO" id="GO:0005743">
    <property type="term" value="C:mitochondrial inner membrane"/>
    <property type="evidence" value="ECO:0007669"/>
    <property type="project" value="UniProtKB-SubCell"/>
</dbReference>
<feature type="region of interest" description="Disordered" evidence="13">
    <location>
        <begin position="451"/>
        <end position="474"/>
    </location>
</feature>
<comment type="subcellular location">
    <subcellularLocation>
        <location evidence="1">Mitochondrion inner membrane</location>
        <topology evidence="1">Single-pass membrane protein</topology>
    </subcellularLocation>
</comment>
<keyword evidence="5 14" id="KW-0812">Transmembrane</keyword>
<proteinExistence type="inferred from homology"/>
<evidence type="ECO:0000256" key="10">
    <source>
        <dbReference type="ARBA" id="ARBA00031360"/>
    </source>
</evidence>
<dbReference type="SUPFAM" id="SSF47473">
    <property type="entry name" value="EF-hand"/>
    <property type="match status" value="1"/>
</dbReference>
<evidence type="ECO:0000256" key="9">
    <source>
        <dbReference type="ARBA" id="ARBA00023136"/>
    </source>
</evidence>
<evidence type="ECO:0000256" key="1">
    <source>
        <dbReference type="ARBA" id="ARBA00004434"/>
    </source>
</evidence>
<comment type="similarity">
    <text evidence="2">Belongs to the LETM1 family.</text>
</comment>
<keyword evidence="6" id="KW-0999">Mitochondrion inner membrane</keyword>
<keyword evidence="9 14" id="KW-0472">Membrane</keyword>
<dbReference type="GO" id="GO:0005509">
    <property type="term" value="F:calcium ion binding"/>
    <property type="evidence" value="ECO:0007669"/>
    <property type="project" value="InterPro"/>
</dbReference>
<dbReference type="InterPro" id="IPR002048">
    <property type="entry name" value="EF_hand_dom"/>
</dbReference>
<dbReference type="Proteomes" id="UP000095280">
    <property type="component" value="Unplaced"/>
</dbReference>
<evidence type="ECO:0000256" key="8">
    <source>
        <dbReference type="ARBA" id="ARBA00023128"/>
    </source>
</evidence>
<evidence type="ECO:0000259" key="15">
    <source>
        <dbReference type="PROSITE" id="PS50222"/>
    </source>
</evidence>
<evidence type="ECO:0000313" key="17">
    <source>
        <dbReference type="Proteomes" id="UP000095280"/>
    </source>
</evidence>
<feature type="compositionally biased region" description="Polar residues" evidence="13">
    <location>
        <begin position="655"/>
        <end position="672"/>
    </location>
</feature>
<evidence type="ECO:0000256" key="7">
    <source>
        <dbReference type="ARBA" id="ARBA00022989"/>
    </source>
</evidence>
<keyword evidence="4" id="KW-0050">Antiport</keyword>